<dbReference type="Proteomes" id="UP000276991">
    <property type="component" value="Unassembled WGS sequence"/>
</dbReference>
<dbReference type="InterPro" id="IPR052728">
    <property type="entry name" value="O2_lipid_transport_reg"/>
</dbReference>
<keyword evidence="1" id="KW-1133">Transmembrane helix</keyword>
<feature type="transmembrane region" description="Helical" evidence="1">
    <location>
        <begin position="507"/>
        <end position="527"/>
    </location>
</feature>
<feature type="transmembrane region" description="Helical" evidence="1">
    <location>
        <begin position="276"/>
        <end position="295"/>
    </location>
</feature>
<dbReference type="PANTHER" id="PTHR11161">
    <property type="entry name" value="O-ACYLTRANSFERASE"/>
    <property type="match status" value="1"/>
</dbReference>
<accession>A0A498S1L4</accession>
<keyword evidence="1" id="KW-0812">Transmembrane</keyword>
<feature type="transmembrane region" description="Helical" evidence="1">
    <location>
        <begin position="368"/>
        <end position="385"/>
    </location>
</feature>
<dbReference type="PANTHER" id="PTHR11161:SF70">
    <property type="entry name" value="ACYLTRANSFERASE 3 DOMAIN-CONTAINING PROTEIN"/>
    <property type="match status" value="1"/>
</dbReference>
<feature type="domain" description="Acyltransferase 3" evidence="2">
    <location>
        <begin position="273"/>
        <end position="567"/>
    </location>
</feature>
<reference evidence="3 4" key="1">
    <citation type="submission" date="2018-08" db="EMBL/GenBank/DDBJ databases">
        <authorList>
            <person name="Laetsch R D."/>
            <person name="Stevens L."/>
            <person name="Kumar S."/>
            <person name="Blaxter L. M."/>
        </authorList>
    </citation>
    <scope>NUCLEOTIDE SEQUENCE [LARGE SCALE GENOMIC DNA]</scope>
</reference>
<feature type="transmembrane region" description="Helical" evidence="1">
    <location>
        <begin position="315"/>
        <end position="337"/>
    </location>
</feature>
<evidence type="ECO:0000313" key="3">
    <source>
        <dbReference type="EMBL" id="VBB25586.1"/>
    </source>
</evidence>
<gene>
    <name evidence="3" type="ORF">NAV_LOCUS416</name>
</gene>
<organism evidence="3 4">
    <name type="scientific">Acanthocheilonema viteae</name>
    <name type="common">Filarial nematode worm</name>
    <name type="synonym">Dipetalonema viteae</name>
    <dbReference type="NCBI Taxonomy" id="6277"/>
    <lineage>
        <taxon>Eukaryota</taxon>
        <taxon>Metazoa</taxon>
        <taxon>Ecdysozoa</taxon>
        <taxon>Nematoda</taxon>
        <taxon>Chromadorea</taxon>
        <taxon>Rhabditida</taxon>
        <taxon>Spirurina</taxon>
        <taxon>Spiruromorpha</taxon>
        <taxon>Filarioidea</taxon>
        <taxon>Onchocercidae</taxon>
        <taxon>Acanthocheilonema</taxon>
    </lineage>
</organism>
<evidence type="ECO:0000256" key="1">
    <source>
        <dbReference type="SAM" id="Phobius"/>
    </source>
</evidence>
<dbReference type="GO" id="GO:0016747">
    <property type="term" value="F:acyltransferase activity, transferring groups other than amino-acyl groups"/>
    <property type="evidence" value="ECO:0007669"/>
    <property type="project" value="InterPro"/>
</dbReference>
<keyword evidence="4" id="KW-1185">Reference proteome</keyword>
<name>A0A498S1L4_ACAVI</name>
<feature type="transmembrane region" description="Helical" evidence="1">
    <location>
        <begin position="451"/>
        <end position="473"/>
    </location>
</feature>
<dbReference type="EMBL" id="UPTC01000025">
    <property type="protein sequence ID" value="VBB25586.1"/>
    <property type="molecule type" value="Genomic_DNA"/>
</dbReference>
<keyword evidence="1" id="KW-0472">Membrane</keyword>
<dbReference type="InterPro" id="IPR002656">
    <property type="entry name" value="Acyl_transf_3_dom"/>
</dbReference>
<feature type="transmembrane region" description="Helical" evidence="1">
    <location>
        <begin position="213"/>
        <end position="231"/>
    </location>
</feature>
<evidence type="ECO:0000313" key="4">
    <source>
        <dbReference type="Proteomes" id="UP000276991"/>
    </source>
</evidence>
<evidence type="ECO:0000259" key="2">
    <source>
        <dbReference type="Pfam" id="PF01757"/>
    </source>
</evidence>
<dbReference type="AlphaFoldDB" id="A0A498S1L4"/>
<protein>
    <recommendedName>
        <fullName evidence="2">Acyltransferase 3 domain-containing protein</fullName>
    </recommendedName>
</protein>
<dbReference type="Pfam" id="PF01757">
    <property type="entry name" value="Acyl_transf_3"/>
    <property type="match status" value="1"/>
</dbReference>
<feature type="transmembrane region" description="Helical" evidence="1">
    <location>
        <begin position="423"/>
        <end position="444"/>
    </location>
</feature>
<dbReference type="OrthoDB" id="207378at2759"/>
<feature type="transmembrane region" description="Helical" evidence="1">
    <location>
        <begin position="539"/>
        <end position="561"/>
    </location>
</feature>
<proteinExistence type="predicted"/>
<sequence>MHLSSIDRHDSVSSADISNSLDSDCLIHRTSNSQITSGKQFGGRKSTGELNNYNEKIVFSFINAVVKRNVSQVCGDSLTKIGPYFLDYNTIPAQKEFFITAYTSGSAEQFFSRDQDRWVFRAYKCIQAAGEAPYSKSEHPLHYCFGYNEKNEKNNGVAYGICIPSTCYNDRNKLLDEWRSMISTDALAIDYTSCTKSRHDQQWYQKPMAIAEFILHQNFMLLVVIATVYHIKKGKQIRSRWVEILLAFSAKKNLMKLVRMPKDSQSTITCMFGMRFLSMVWTVIGHSFLFVQAYLDNVEEYKNDMVNHFYNQWITNFTLGVDTFLVLSATLTAFTWFKKIHRNLSESVPTWTSYGYWLRYYRHRIIRLWPAYIYVLVDVGMRASIQHFHPMWPPTDPAVQCPKHWWENVLFVNSLFENRCMPWTWYIGTEFIYYLLSPIFLLLLHKVPRIGFALSVVTILSSSFLNIFGMLHWNFPPTQLLWKQPEIFSADFIKHHVLMYIKPQYRIGPYIVGLLLGYYLVIVQKCAKQTRQRSMRLQALGWTFASIACFWAIFGIFYQFFCLNPETAFMPRLKFNASDSRVYTGVCADKHHSFGCNIGFYSVGLGLAHVSSFLWRFPPDSVRLGNDLAYLCLSHRQWRDHQQNAQYEIVHTIIIALLFGVFGAHGNGHKNTAVQLAKDYGSRKDHLPEWSQEYCSATGQRLRTAAI</sequence>